<dbReference type="EMBL" id="BAAAGX010000004">
    <property type="protein sequence ID" value="GAA0224816.1"/>
    <property type="molecule type" value="Genomic_DNA"/>
</dbReference>
<evidence type="ECO:0000313" key="1">
    <source>
        <dbReference type="EMBL" id="GAA0224816.1"/>
    </source>
</evidence>
<reference evidence="2" key="1">
    <citation type="journal article" date="2019" name="Int. J. Syst. Evol. Microbiol.">
        <title>The Global Catalogue of Microorganisms (GCM) 10K type strain sequencing project: providing services to taxonomists for standard genome sequencing and annotation.</title>
        <authorList>
            <consortium name="The Broad Institute Genomics Platform"/>
            <consortium name="The Broad Institute Genome Sequencing Center for Infectious Disease"/>
            <person name="Wu L."/>
            <person name="Ma J."/>
        </authorList>
    </citation>
    <scope>NUCLEOTIDE SEQUENCE [LARGE SCALE GENOMIC DNA]</scope>
    <source>
        <strain evidence="2">JCM 10425</strain>
    </source>
</reference>
<comment type="caution">
    <text evidence="1">The sequence shown here is derived from an EMBL/GenBank/DDBJ whole genome shotgun (WGS) entry which is preliminary data.</text>
</comment>
<dbReference type="Proteomes" id="UP001500967">
    <property type="component" value="Unassembled WGS sequence"/>
</dbReference>
<evidence type="ECO:0000313" key="2">
    <source>
        <dbReference type="Proteomes" id="UP001500967"/>
    </source>
</evidence>
<name>A0ABP3D8B7_9ACTN</name>
<protein>
    <submittedName>
        <fullName evidence="1">Uncharacterized protein</fullName>
    </submittedName>
</protein>
<dbReference type="RefSeq" id="WP_344647301.1">
    <property type="nucleotide sequence ID" value="NZ_BAAAGX010000004.1"/>
</dbReference>
<accession>A0ABP3D8B7</accession>
<proteinExistence type="predicted"/>
<organism evidence="1 2">
    <name type="scientific">Cryptosporangium japonicum</name>
    <dbReference type="NCBI Taxonomy" id="80872"/>
    <lineage>
        <taxon>Bacteria</taxon>
        <taxon>Bacillati</taxon>
        <taxon>Actinomycetota</taxon>
        <taxon>Actinomycetes</taxon>
        <taxon>Cryptosporangiales</taxon>
        <taxon>Cryptosporangiaceae</taxon>
        <taxon>Cryptosporangium</taxon>
    </lineage>
</organism>
<sequence length="90" mass="9834">MSQATKPMIIGISSPTNIVTTRIEGAVLAGPPRHDVLVMQHYTARLDVTVCDVRTEAEQGAESFHLVHEPQEVVAAPDVADWIVRRYPSG</sequence>
<keyword evidence="2" id="KW-1185">Reference proteome</keyword>
<gene>
    <name evidence="1" type="ORF">GCM10009539_07490</name>
</gene>